<gene>
    <name evidence="3" type="ORF">HAX54_041788</name>
</gene>
<proteinExistence type="predicted"/>
<evidence type="ECO:0000256" key="1">
    <source>
        <dbReference type="SAM" id="MobiDB-lite"/>
    </source>
</evidence>
<feature type="signal peptide" evidence="2">
    <location>
        <begin position="1"/>
        <end position="21"/>
    </location>
</feature>
<protein>
    <submittedName>
        <fullName evidence="3">Uncharacterized protein</fullName>
    </submittedName>
</protein>
<evidence type="ECO:0000256" key="2">
    <source>
        <dbReference type="SAM" id="SignalP"/>
    </source>
</evidence>
<feature type="chain" id="PRO_5046977964" evidence="2">
    <location>
        <begin position="22"/>
        <end position="118"/>
    </location>
</feature>
<dbReference type="Proteomes" id="UP000823775">
    <property type="component" value="Unassembled WGS sequence"/>
</dbReference>
<sequence>MADPLLLSLAAIADYLAPASAPTSNESPEFIQSSMNANLICFPSGNNISNLMELTKKPLEQKNKNSRPSARVTGVVTAHHSTDGGVDGHHPDDGPSLAPSRFGAFSSRATEMHRPSRK</sequence>
<evidence type="ECO:0000313" key="4">
    <source>
        <dbReference type="Proteomes" id="UP000823775"/>
    </source>
</evidence>
<organism evidence="3 4">
    <name type="scientific">Datura stramonium</name>
    <name type="common">Jimsonweed</name>
    <name type="synonym">Common thornapple</name>
    <dbReference type="NCBI Taxonomy" id="4076"/>
    <lineage>
        <taxon>Eukaryota</taxon>
        <taxon>Viridiplantae</taxon>
        <taxon>Streptophyta</taxon>
        <taxon>Embryophyta</taxon>
        <taxon>Tracheophyta</taxon>
        <taxon>Spermatophyta</taxon>
        <taxon>Magnoliopsida</taxon>
        <taxon>eudicotyledons</taxon>
        <taxon>Gunneridae</taxon>
        <taxon>Pentapetalae</taxon>
        <taxon>asterids</taxon>
        <taxon>lamiids</taxon>
        <taxon>Solanales</taxon>
        <taxon>Solanaceae</taxon>
        <taxon>Solanoideae</taxon>
        <taxon>Datureae</taxon>
        <taxon>Datura</taxon>
    </lineage>
</organism>
<comment type="caution">
    <text evidence="3">The sequence shown here is derived from an EMBL/GenBank/DDBJ whole genome shotgun (WGS) entry which is preliminary data.</text>
</comment>
<feature type="compositionally biased region" description="Basic and acidic residues" evidence="1">
    <location>
        <begin position="80"/>
        <end position="93"/>
    </location>
</feature>
<reference evidence="3 4" key="1">
    <citation type="journal article" date="2021" name="BMC Genomics">
        <title>Datura genome reveals duplications of psychoactive alkaloid biosynthetic genes and high mutation rate following tissue culture.</title>
        <authorList>
            <person name="Rajewski A."/>
            <person name="Carter-House D."/>
            <person name="Stajich J."/>
            <person name="Litt A."/>
        </authorList>
    </citation>
    <scope>NUCLEOTIDE SEQUENCE [LARGE SCALE GENOMIC DNA]</scope>
    <source>
        <strain evidence="3">AR-01</strain>
    </source>
</reference>
<evidence type="ECO:0000313" key="3">
    <source>
        <dbReference type="EMBL" id="MCD7459733.1"/>
    </source>
</evidence>
<accession>A0ABS8SLP1</accession>
<keyword evidence="2" id="KW-0732">Signal</keyword>
<dbReference type="EMBL" id="JACEIK010000606">
    <property type="protein sequence ID" value="MCD7459733.1"/>
    <property type="molecule type" value="Genomic_DNA"/>
</dbReference>
<keyword evidence="4" id="KW-1185">Reference proteome</keyword>
<name>A0ABS8SLP1_DATST</name>
<feature type="region of interest" description="Disordered" evidence="1">
    <location>
        <begin position="59"/>
        <end position="118"/>
    </location>
</feature>